<dbReference type="RefSeq" id="WP_376976498.1">
    <property type="nucleotide sequence ID" value="NZ_JBHSDQ010000001.1"/>
</dbReference>
<keyword evidence="1" id="KW-0812">Transmembrane</keyword>
<feature type="transmembrane region" description="Helical" evidence="1">
    <location>
        <begin position="89"/>
        <end position="109"/>
    </location>
</feature>
<evidence type="ECO:0000313" key="4">
    <source>
        <dbReference type="EMBL" id="MFC4395224.1"/>
    </source>
</evidence>
<keyword evidence="1" id="KW-0472">Membrane</keyword>
<dbReference type="EC" id="2.3.1.-" evidence="4"/>
<dbReference type="PANTHER" id="PTHR23028:SF53">
    <property type="entry name" value="ACYL_TRANSF_3 DOMAIN-CONTAINING PROTEIN"/>
    <property type="match status" value="1"/>
</dbReference>
<keyword evidence="1" id="KW-1133">Transmembrane helix</keyword>
<evidence type="ECO:0000256" key="1">
    <source>
        <dbReference type="SAM" id="Phobius"/>
    </source>
</evidence>
<keyword evidence="5" id="KW-1185">Reference proteome</keyword>
<feature type="transmembrane region" description="Helical" evidence="1">
    <location>
        <begin position="251"/>
        <end position="269"/>
    </location>
</feature>
<comment type="caution">
    <text evidence="4">The sequence shown here is derived from an EMBL/GenBank/DDBJ whole genome shotgun (WGS) entry which is preliminary data.</text>
</comment>
<feature type="transmembrane region" description="Helical" evidence="1">
    <location>
        <begin position="189"/>
        <end position="208"/>
    </location>
</feature>
<feature type="transmembrane region" description="Helical" evidence="1">
    <location>
        <begin position="163"/>
        <end position="182"/>
    </location>
</feature>
<evidence type="ECO:0000259" key="3">
    <source>
        <dbReference type="Pfam" id="PF19040"/>
    </source>
</evidence>
<dbReference type="InterPro" id="IPR050879">
    <property type="entry name" value="Acyltransferase_3"/>
</dbReference>
<feature type="transmembrane region" description="Helical" evidence="1">
    <location>
        <begin position="390"/>
        <end position="409"/>
    </location>
</feature>
<name>A0ABV8WGR6_9MICC</name>
<keyword evidence="4" id="KW-0808">Transferase</keyword>
<dbReference type="InterPro" id="IPR043968">
    <property type="entry name" value="SGNH"/>
</dbReference>
<feature type="domain" description="Acyltransferase 3" evidence="2">
    <location>
        <begin position="25"/>
        <end position="356"/>
    </location>
</feature>
<dbReference type="Pfam" id="PF01757">
    <property type="entry name" value="Acyl_transf_3"/>
    <property type="match status" value="1"/>
</dbReference>
<dbReference type="Pfam" id="PF19040">
    <property type="entry name" value="SGNH"/>
    <property type="match status" value="1"/>
</dbReference>
<feature type="transmembrane region" description="Helical" evidence="1">
    <location>
        <begin position="316"/>
        <end position="333"/>
    </location>
</feature>
<feature type="transmembrane region" description="Helical" evidence="1">
    <location>
        <begin position="275"/>
        <end position="295"/>
    </location>
</feature>
<sequence>MSHTWLDVRPAEKPVKKPSAFRPDVQGLRAVAVLAVITDHLLGYPVGGFVGVDIFFVISGFLITGLLLREQETKGRISFANFYRRRVRRIMPVAVIVLAATVGASWAVYSVGRSQSITIDGLWALVFGANWHLAWIGTDYMDATASPSPLQHFWSLAVEEQFYIVWPWLILAVAALGSRLGWMTAMTRRVLGSSMVAVVAASFVFAMWETASAPTVAYFSTFSRAWELGIGAVFALWAPLLMKMPAWLRPLIAYAGLAGIAWSVFYIAPESAFPAPWAGLPVLATALVIGAGTGGQQKYLGPLTNPVAQYIGNISYSLYLWHFPVIVLARVFFAKVDWVYLATATVMMAVLSIASYHFVEDPIRKSTWLEPGRQGNKTKSKTAFPVKAQIAGLCVLALAAAGTSVLALSKNRSGEAELQTLAYANPSSPASASAKEALSATDALAAHIGTATRAPEWPDLHPSVDELGRTTLAPEWSQDGCLGLEQKALPDPQANAQRCIYGAPDAPKTAVILGDSVAISYAPGIRAALEPKGYKILIYTMQQCPAANVAVLKLDKSPHPQCAAFRQWSWGKIAELKPDLLFLTSSQSPTLASGADGPAFLSEWGTGYGETFKALSGAAKRTVVLDPPPGGVSLKDCATRISKPKDCKTNVTNNYKNLQSVGRNKLREFGNDTMQFIDTKNWFCTQSDECPSFVGQTPVYADGLHLTSAYSASLGPVIVTALKLE</sequence>
<feature type="transmembrane region" description="Helical" evidence="1">
    <location>
        <begin position="228"/>
        <end position="244"/>
    </location>
</feature>
<organism evidence="4 5">
    <name type="scientific">Arthrobacter sedimenti</name>
    <dbReference type="NCBI Taxonomy" id="2694931"/>
    <lineage>
        <taxon>Bacteria</taxon>
        <taxon>Bacillati</taxon>
        <taxon>Actinomycetota</taxon>
        <taxon>Actinomycetes</taxon>
        <taxon>Micrococcales</taxon>
        <taxon>Micrococcaceae</taxon>
        <taxon>Arthrobacter</taxon>
    </lineage>
</organism>
<reference evidence="5" key="1">
    <citation type="journal article" date="2019" name="Int. J. Syst. Evol. Microbiol.">
        <title>The Global Catalogue of Microorganisms (GCM) 10K type strain sequencing project: providing services to taxonomists for standard genome sequencing and annotation.</title>
        <authorList>
            <consortium name="The Broad Institute Genomics Platform"/>
            <consortium name="The Broad Institute Genome Sequencing Center for Infectious Disease"/>
            <person name="Wu L."/>
            <person name="Ma J."/>
        </authorList>
    </citation>
    <scope>NUCLEOTIDE SEQUENCE [LARGE SCALE GENOMIC DNA]</scope>
    <source>
        <strain evidence="5">PJ61</strain>
    </source>
</reference>
<gene>
    <name evidence="4" type="ORF">ACFO0G_03905</name>
</gene>
<feature type="transmembrane region" description="Helical" evidence="1">
    <location>
        <begin position="339"/>
        <end position="359"/>
    </location>
</feature>
<keyword evidence="4" id="KW-0012">Acyltransferase</keyword>
<proteinExistence type="predicted"/>
<dbReference type="Proteomes" id="UP001595778">
    <property type="component" value="Unassembled WGS sequence"/>
</dbReference>
<feature type="transmembrane region" description="Helical" evidence="1">
    <location>
        <begin position="46"/>
        <end position="68"/>
    </location>
</feature>
<protein>
    <submittedName>
        <fullName evidence="4">Acyltransferase family protein</fullName>
        <ecNumber evidence="4">2.3.1.-</ecNumber>
    </submittedName>
</protein>
<dbReference type="EMBL" id="JBHSDQ010000001">
    <property type="protein sequence ID" value="MFC4395224.1"/>
    <property type="molecule type" value="Genomic_DNA"/>
</dbReference>
<feature type="domain" description="SGNH" evidence="3">
    <location>
        <begin position="494"/>
        <end position="718"/>
    </location>
</feature>
<accession>A0ABV8WGR6</accession>
<evidence type="ECO:0000259" key="2">
    <source>
        <dbReference type="Pfam" id="PF01757"/>
    </source>
</evidence>
<dbReference type="GO" id="GO:0016746">
    <property type="term" value="F:acyltransferase activity"/>
    <property type="evidence" value="ECO:0007669"/>
    <property type="project" value="UniProtKB-KW"/>
</dbReference>
<evidence type="ECO:0000313" key="5">
    <source>
        <dbReference type="Proteomes" id="UP001595778"/>
    </source>
</evidence>
<dbReference type="InterPro" id="IPR002656">
    <property type="entry name" value="Acyl_transf_3_dom"/>
</dbReference>
<dbReference type="PANTHER" id="PTHR23028">
    <property type="entry name" value="ACETYLTRANSFERASE"/>
    <property type="match status" value="1"/>
</dbReference>